<evidence type="ECO:0000256" key="1">
    <source>
        <dbReference type="SAM" id="Phobius"/>
    </source>
</evidence>
<organism evidence="3 4">
    <name type="scientific">Panicum virgatum</name>
    <name type="common">Blackwell switchgrass</name>
    <dbReference type="NCBI Taxonomy" id="38727"/>
    <lineage>
        <taxon>Eukaryota</taxon>
        <taxon>Viridiplantae</taxon>
        <taxon>Streptophyta</taxon>
        <taxon>Embryophyta</taxon>
        <taxon>Tracheophyta</taxon>
        <taxon>Spermatophyta</taxon>
        <taxon>Magnoliopsida</taxon>
        <taxon>Liliopsida</taxon>
        <taxon>Poales</taxon>
        <taxon>Poaceae</taxon>
        <taxon>PACMAD clade</taxon>
        <taxon>Panicoideae</taxon>
        <taxon>Panicodae</taxon>
        <taxon>Paniceae</taxon>
        <taxon>Panicinae</taxon>
        <taxon>Panicum</taxon>
        <taxon>Panicum sect. Hiantes</taxon>
    </lineage>
</organism>
<accession>A0A8T0QX73</accession>
<dbReference type="Pfam" id="PF13968">
    <property type="entry name" value="DUF4220"/>
    <property type="match status" value="1"/>
</dbReference>
<dbReference type="AlphaFoldDB" id="A0A8T0QX73"/>
<evidence type="ECO:0000313" key="3">
    <source>
        <dbReference type="EMBL" id="KAG2577579.1"/>
    </source>
</evidence>
<proteinExistence type="predicted"/>
<gene>
    <name evidence="3" type="ORF">PVAP13_6NG161100</name>
</gene>
<feature type="transmembrane region" description="Helical" evidence="1">
    <location>
        <begin position="73"/>
        <end position="92"/>
    </location>
</feature>
<dbReference type="InterPro" id="IPR007658">
    <property type="entry name" value="DUF594"/>
</dbReference>
<protein>
    <recommendedName>
        <fullName evidence="2">DUF4220 domain-containing protein</fullName>
    </recommendedName>
</protein>
<evidence type="ECO:0000259" key="2">
    <source>
        <dbReference type="Pfam" id="PF13968"/>
    </source>
</evidence>
<feature type="transmembrane region" description="Helical" evidence="1">
    <location>
        <begin position="324"/>
        <end position="348"/>
    </location>
</feature>
<dbReference type="PANTHER" id="PTHR31325">
    <property type="entry name" value="OS01G0798800 PROTEIN-RELATED"/>
    <property type="match status" value="1"/>
</dbReference>
<feature type="transmembrane region" description="Helical" evidence="1">
    <location>
        <begin position="386"/>
        <end position="406"/>
    </location>
</feature>
<evidence type="ECO:0000313" key="4">
    <source>
        <dbReference type="Proteomes" id="UP000823388"/>
    </source>
</evidence>
<comment type="caution">
    <text evidence="3">The sequence shown here is derived from an EMBL/GenBank/DDBJ whole genome shotgun (WGS) entry which is preliminary data.</text>
</comment>
<keyword evidence="1" id="KW-0812">Transmembrane</keyword>
<dbReference type="EMBL" id="CM029048">
    <property type="protein sequence ID" value="KAG2577579.1"/>
    <property type="molecule type" value="Genomic_DNA"/>
</dbReference>
<dbReference type="Proteomes" id="UP000823388">
    <property type="component" value="Chromosome 6N"/>
</dbReference>
<reference evidence="3" key="1">
    <citation type="submission" date="2020-05" db="EMBL/GenBank/DDBJ databases">
        <title>WGS assembly of Panicum virgatum.</title>
        <authorList>
            <person name="Lovell J.T."/>
            <person name="Jenkins J."/>
            <person name="Shu S."/>
            <person name="Juenger T.E."/>
            <person name="Schmutz J."/>
        </authorList>
    </citation>
    <scope>NUCLEOTIDE SEQUENCE</scope>
    <source>
        <strain evidence="3">AP13</strain>
    </source>
</reference>
<dbReference type="InterPro" id="IPR025315">
    <property type="entry name" value="DUF4220"/>
</dbReference>
<keyword evidence="1" id="KW-1133">Transmembrane helix</keyword>
<feature type="domain" description="DUF4220" evidence="2">
    <location>
        <begin position="148"/>
        <end position="432"/>
    </location>
</feature>
<dbReference type="Pfam" id="PF04578">
    <property type="entry name" value="DUF594"/>
    <property type="match status" value="1"/>
</dbReference>
<keyword evidence="1" id="KW-0472">Membrane</keyword>
<keyword evidence="4" id="KW-1185">Reference proteome</keyword>
<name>A0A8T0QX73_PANVG</name>
<feature type="transmembrane region" description="Helical" evidence="1">
    <location>
        <begin position="40"/>
        <end position="61"/>
    </location>
</feature>
<sequence>MDFRYLPSSYDLSAVCQTNNDNFKNLTRSYTQQLHDATTLSASFVMFAITAVFFILNLFSGLSDVSAIIDPKVRVGLSSALSIFLPVMSYLFSEAKNKGGANDPDSKTELPQRARFILIWMLLVELLRKKVEVIHMQGYSGTLERAGRVLWLGSLVFSNLEATGRKAMTGILWVICASKLVQRISFTEFGKHTTDELLKRCKYAVMDEDNGYRLKEDHHDAATVGKIWVLAETDPLASLDRGKRLRRMCLSFSLFKLLRQRFEHLPALTTSEAPSYRQIIFRGLHDKQHDTLTPEVLFDVTNDELNFLCEYYHSVVPVVLASPFFLLANYILLPLVLFILCFVLIVLCSNGDVPFAFSKIYSDNHLTYFGVTQMTRCLPQFFKSPIVFFLIVDFSITFLLFIMFIYEVLWEFFVFLLSDWFVVSLLCKYATNPFLMHRPSISFNQFSVLQFCGVTIPAHIPFKFPILHSISDYLTKLYDRDGNVAPNAPALGNGRSALKAPRYHDLLAFCDCESVAEVILTWHIATSILEVELPPPSGNNNNQVATSLSKYCAYLVAFQPELLPENQDSVERVFKATKLELFQLLGLCGYYFSPCRNTRYRNIKSSGKPEGTPAAEATTVVVKGATLGSILARKAGQDSAEEVWSVLADLWVELIVYIAASSNEESVGAHENVLAKGGEFITVLWAMATHAGMRRPDDTPISGGSNA</sequence>